<dbReference type="SMART" id="SM00931">
    <property type="entry name" value="NOSIC"/>
    <property type="match status" value="1"/>
</dbReference>
<dbReference type="KEGG" id="bmic:BMR1_03g03605"/>
<reference evidence="7 8" key="1">
    <citation type="journal article" date="2012" name="Nucleic Acids Res.">
        <title>Sequencing of the smallest Apicomplexan genome from the human pathogen Babesia microti.</title>
        <authorList>
            <person name="Cornillot E."/>
            <person name="Hadj-Kaddour K."/>
            <person name="Dassouli A."/>
            <person name="Noel B."/>
            <person name="Ranwez V."/>
            <person name="Vacherie B."/>
            <person name="Augagneur Y."/>
            <person name="Bres V."/>
            <person name="Duclos A."/>
            <person name="Randazzo S."/>
            <person name="Carcy B."/>
            <person name="Debierre-Grockiego F."/>
            <person name="Delbecq S."/>
            <person name="Moubri-Menage K."/>
            <person name="Shams-Eldin H."/>
            <person name="Usmani-Brown S."/>
            <person name="Bringaud F."/>
            <person name="Wincker P."/>
            <person name="Vivares C.P."/>
            <person name="Schwarz R.T."/>
            <person name="Schetters T.P."/>
            <person name="Krause P.J."/>
            <person name="Gorenflot A."/>
            <person name="Berry V."/>
            <person name="Barbe V."/>
            <person name="Ben Mamoun C."/>
        </authorList>
    </citation>
    <scope>NUCLEOTIDE SEQUENCE [LARGE SCALE GENOMIC DNA]</scope>
    <source>
        <strain evidence="7 8">RI</strain>
    </source>
</reference>
<evidence type="ECO:0000256" key="5">
    <source>
        <dbReference type="ARBA" id="ARBA00040742"/>
    </source>
</evidence>
<dbReference type="SUPFAM" id="SSF89124">
    <property type="entry name" value="Nop domain"/>
    <property type="match status" value="1"/>
</dbReference>
<dbReference type="GO" id="GO:0042254">
    <property type="term" value="P:ribosome biogenesis"/>
    <property type="evidence" value="ECO:0007669"/>
    <property type="project" value="UniProtKB-KW"/>
</dbReference>
<dbReference type="AlphaFoldDB" id="A0A0K3AUP9"/>
<dbReference type="InterPro" id="IPR045056">
    <property type="entry name" value="Nop56/Nop58"/>
</dbReference>
<dbReference type="EMBL" id="LN871598">
    <property type="protein sequence ID" value="CTQ41321.1"/>
    <property type="molecule type" value="Genomic_DNA"/>
</dbReference>
<evidence type="ECO:0000259" key="6">
    <source>
        <dbReference type="PROSITE" id="PS51358"/>
    </source>
</evidence>
<dbReference type="GO" id="GO:0031428">
    <property type="term" value="C:box C/D methylation guide snoRNP complex"/>
    <property type="evidence" value="ECO:0007669"/>
    <property type="project" value="InterPro"/>
</dbReference>
<evidence type="ECO:0000256" key="1">
    <source>
        <dbReference type="ARBA" id="ARBA00004604"/>
    </source>
</evidence>
<dbReference type="Gene3D" id="1.10.287.4070">
    <property type="match status" value="1"/>
</dbReference>
<dbReference type="InterPro" id="IPR012974">
    <property type="entry name" value="NOP58/56_N"/>
</dbReference>
<name>A0A0K3AUP9_BABMR</name>
<dbReference type="Pfam" id="PF01798">
    <property type="entry name" value="Nop"/>
    <property type="match status" value="1"/>
</dbReference>
<dbReference type="PANTHER" id="PTHR10894">
    <property type="entry name" value="NUCLEOLAR PROTEIN 5 NUCLEOLAR PROTEIN NOP5 NOP58"/>
    <property type="match status" value="1"/>
</dbReference>
<dbReference type="InterPro" id="IPR042239">
    <property type="entry name" value="Nop_C"/>
</dbReference>
<dbReference type="Proteomes" id="UP000002899">
    <property type="component" value="Chromosome III"/>
</dbReference>
<dbReference type="GeneID" id="24425367"/>
<dbReference type="VEuPathDB" id="PiroplasmaDB:BMR1_03g03605"/>
<dbReference type="PANTHER" id="PTHR10894:SF0">
    <property type="entry name" value="NUCLEOLAR PROTEIN 56"/>
    <property type="match status" value="1"/>
</dbReference>
<evidence type="ECO:0000256" key="3">
    <source>
        <dbReference type="ARBA" id="ARBA00022517"/>
    </source>
</evidence>
<evidence type="ECO:0000256" key="4">
    <source>
        <dbReference type="ARBA" id="ARBA00023242"/>
    </source>
</evidence>
<reference evidence="7 8" key="3">
    <citation type="journal article" date="2016" name="Sci. Rep.">
        <title>Genome-wide diversity and gene expression profiling of Babesia microti isolates identify polymorphic genes that mediate host-pathogen interactions.</title>
        <authorList>
            <person name="Silva J.C."/>
            <person name="Cornillot E."/>
            <person name="McCracken C."/>
            <person name="Usmani-Brown S."/>
            <person name="Dwivedi A."/>
            <person name="Ifeonu O.O."/>
            <person name="Crabtree J."/>
            <person name="Gotia H.T."/>
            <person name="Virji A.Z."/>
            <person name="Reynes C."/>
            <person name="Colinge J."/>
            <person name="Kumar V."/>
            <person name="Lawres L."/>
            <person name="Pazzi J.E."/>
            <person name="Pablo J.V."/>
            <person name="Hung C."/>
            <person name="Brancato J."/>
            <person name="Kumari P."/>
            <person name="Orvis J."/>
            <person name="Tretina K."/>
            <person name="Chibucos M."/>
            <person name="Ott S."/>
            <person name="Sadzewicz L."/>
            <person name="Sengamalay N."/>
            <person name="Shetty A.C."/>
            <person name="Su Q."/>
            <person name="Tallon L."/>
            <person name="Fraser C.M."/>
            <person name="Frutos R."/>
            <person name="Molina D.M."/>
            <person name="Krause P.J."/>
            <person name="Ben Mamoun C."/>
        </authorList>
    </citation>
    <scope>NUCLEOTIDE SEQUENCE [LARGE SCALE GENOMIC DNA]</scope>
    <source>
        <strain evidence="7 8">RI</strain>
    </source>
</reference>
<dbReference type="InterPro" id="IPR012976">
    <property type="entry name" value="NOSIC"/>
</dbReference>
<evidence type="ECO:0000256" key="2">
    <source>
        <dbReference type="ARBA" id="ARBA00009211"/>
    </source>
</evidence>
<dbReference type="GO" id="GO:0032040">
    <property type="term" value="C:small-subunit processome"/>
    <property type="evidence" value="ECO:0007669"/>
    <property type="project" value="InterPro"/>
</dbReference>
<keyword evidence="8" id="KW-1185">Reference proteome</keyword>
<dbReference type="OrthoDB" id="6780543at2759"/>
<accession>A0A0K3AUP9</accession>
<evidence type="ECO:0000313" key="7">
    <source>
        <dbReference type="EMBL" id="CTQ41321.1"/>
    </source>
</evidence>
<dbReference type="Gene3D" id="1.10.246.90">
    <property type="entry name" value="Nop domain"/>
    <property type="match status" value="1"/>
</dbReference>
<organism evidence="7 8">
    <name type="scientific">Babesia microti (strain RI)</name>
    <dbReference type="NCBI Taxonomy" id="1133968"/>
    <lineage>
        <taxon>Eukaryota</taxon>
        <taxon>Sar</taxon>
        <taxon>Alveolata</taxon>
        <taxon>Apicomplexa</taxon>
        <taxon>Aconoidasida</taxon>
        <taxon>Piroplasmida</taxon>
        <taxon>Babesiidae</taxon>
        <taxon>Babesia</taxon>
    </lineage>
</organism>
<dbReference type="PROSITE" id="PS51358">
    <property type="entry name" value="NOP"/>
    <property type="match status" value="1"/>
</dbReference>
<dbReference type="RefSeq" id="XP_012649332.1">
    <property type="nucleotide sequence ID" value="XM_012793878.1"/>
</dbReference>
<reference evidence="7 8" key="2">
    <citation type="journal article" date="2013" name="PLoS ONE">
        <title>Whole genome mapping and re-organization of the nuclear and mitochondrial genomes of Babesia microti isolates.</title>
        <authorList>
            <person name="Cornillot E."/>
            <person name="Dassouli A."/>
            <person name="Garg A."/>
            <person name="Pachikara N."/>
            <person name="Randazzo S."/>
            <person name="Depoix D."/>
            <person name="Carcy B."/>
            <person name="Delbecq S."/>
            <person name="Frutos R."/>
            <person name="Silva J.C."/>
            <person name="Sutton R."/>
            <person name="Krause P.J."/>
            <person name="Mamoun C.B."/>
        </authorList>
    </citation>
    <scope>NUCLEOTIDE SEQUENCE [LARGE SCALE GENOMIC DNA]</scope>
    <source>
        <strain evidence="7 8">RI</strain>
    </source>
</reference>
<dbReference type="InterPro" id="IPR002687">
    <property type="entry name" value="Nop_dom"/>
</dbReference>
<keyword evidence="3" id="KW-0690">Ribosome biogenesis</keyword>
<dbReference type="OMA" id="PDNYMFA"/>
<feature type="domain" description="Nop" evidence="6">
    <location>
        <begin position="290"/>
        <end position="408"/>
    </location>
</feature>
<comment type="subcellular location">
    <subcellularLocation>
        <location evidence="1">Nucleus</location>
        <location evidence="1">Nucleolus</location>
    </subcellularLocation>
</comment>
<evidence type="ECO:0000313" key="8">
    <source>
        <dbReference type="Proteomes" id="UP000002899"/>
    </source>
</evidence>
<protein>
    <recommendedName>
        <fullName evidence="5">Nucleolar protein 56</fullName>
    </recommendedName>
</protein>
<proteinExistence type="inferred from homology"/>
<keyword evidence="4" id="KW-0539">Nucleus</keyword>
<dbReference type="InterPro" id="IPR036070">
    <property type="entry name" value="Nop_dom_sf"/>
</dbReference>
<dbReference type="GO" id="GO:0030515">
    <property type="term" value="F:snoRNA binding"/>
    <property type="evidence" value="ECO:0007669"/>
    <property type="project" value="InterPro"/>
</dbReference>
<sequence length="445" mass="50140">MALMLLYETAAGYALYKVEEWDRIGNDGSIEELVKNESLFSKMVNFVAFQPFKSSAEALENITAIAAGEATDLLVSFLQQNIPQPKKMILAVIEPGLGKSLSNKGFNMKFDSDCLELIRGCRLYESKNIAKFSDIVLDIERFQVGLAHSYARSKMKQDPSRYDKPIINIVATLESVEKNLNTFAMRVREWYGWHFPELNKIIEDHKTYSNVIQFIQFREKFDALEDYTPLLQFVSEDVANNIIKASAQSMGQEITEGDMLNILNITKTIIKLSDMRERLTAHLMNKMKFAAPNLTELLGDYLSGRLISHAGSLVNLAKCPASTIQILGAEKALFRALKTRSNTPKYGFLYQSSYIGKASIKNKGKAARYLANKCALAARLDCFSDNVSNVYGKAMKMQLNKQLEYVTSGGDKPEQNLNVMREAIANDETRKSNDQEVKTTGLLWF</sequence>
<dbReference type="Pfam" id="PF08156">
    <property type="entry name" value="NOP5NT"/>
    <property type="match status" value="1"/>
</dbReference>
<gene>
    <name evidence="7" type="ORF">BMR1_03g03605</name>
</gene>
<dbReference type="FunFam" id="1.10.246.90:FF:000001">
    <property type="entry name" value="Nucleolar protein 56"/>
    <property type="match status" value="1"/>
</dbReference>
<comment type="similarity">
    <text evidence="2">Belongs to the NOP5/NOP56 family.</text>
</comment>